<name>A0A0A9BC23_ARUDO</name>
<accession>A0A0A9BC23</accession>
<dbReference type="AlphaFoldDB" id="A0A0A9BC23"/>
<reference evidence="1" key="2">
    <citation type="journal article" date="2015" name="Data Brief">
        <title>Shoot transcriptome of the giant reed, Arundo donax.</title>
        <authorList>
            <person name="Barrero R.A."/>
            <person name="Guerrero F.D."/>
            <person name="Moolhuijzen P."/>
            <person name="Goolsby J.A."/>
            <person name="Tidwell J."/>
            <person name="Bellgard S.E."/>
            <person name="Bellgard M.I."/>
        </authorList>
    </citation>
    <scope>NUCLEOTIDE SEQUENCE</scope>
    <source>
        <tissue evidence="1">Shoot tissue taken approximately 20 cm above the soil surface</tissue>
    </source>
</reference>
<protein>
    <submittedName>
        <fullName evidence="1">Uncharacterized protein</fullName>
    </submittedName>
</protein>
<sequence length="76" mass="8721">MYQFFLIPASIYKNLNGPQKENIGDQITLVYSRTSILNLSTGQQNANRETLSNLIHLEVIQNREFHKLAGFPNSRN</sequence>
<dbReference type="EMBL" id="GBRH01241038">
    <property type="protein sequence ID" value="JAD56857.1"/>
    <property type="molecule type" value="Transcribed_RNA"/>
</dbReference>
<proteinExistence type="predicted"/>
<evidence type="ECO:0000313" key="1">
    <source>
        <dbReference type="EMBL" id="JAD56857.1"/>
    </source>
</evidence>
<reference evidence="1" key="1">
    <citation type="submission" date="2014-09" db="EMBL/GenBank/DDBJ databases">
        <authorList>
            <person name="Magalhaes I.L.F."/>
            <person name="Oliveira U."/>
            <person name="Santos F.R."/>
            <person name="Vidigal T.H.D.A."/>
            <person name="Brescovit A.D."/>
            <person name="Santos A.J."/>
        </authorList>
    </citation>
    <scope>NUCLEOTIDE SEQUENCE</scope>
    <source>
        <tissue evidence="1">Shoot tissue taken approximately 20 cm above the soil surface</tissue>
    </source>
</reference>
<organism evidence="1">
    <name type="scientific">Arundo donax</name>
    <name type="common">Giant reed</name>
    <name type="synonym">Donax arundinaceus</name>
    <dbReference type="NCBI Taxonomy" id="35708"/>
    <lineage>
        <taxon>Eukaryota</taxon>
        <taxon>Viridiplantae</taxon>
        <taxon>Streptophyta</taxon>
        <taxon>Embryophyta</taxon>
        <taxon>Tracheophyta</taxon>
        <taxon>Spermatophyta</taxon>
        <taxon>Magnoliopsida</taxon>
        <taxon>Liliopsida</taxon>
        <taxon>Poales</taxon>
        <taxon>Poaceae</taxon>
        <taxon>PACMAD clade</taxon>
        <taxon>Arundinoideae</taxon>
        <taxon>Arundineae</taxon>
        <taxon>Arundo</taxon>
    </lineage>
</organism>